<dbReference type="RefSeq" id="WP_146917070.1">
    <property type="nucleotide sequence ID" value="NZ_CP042430.1"/>
</dbReference>
<reference evidence="1 2" key="1">
    <citation type="journal article" date="2018" name="J. Microbiol.">
        <title>Baekduia soli gen. nov., sp. nov., a novel bacterium isolated from the soil of Baekdu Mountain and proposal of a novel family name, Baekduiaceae fam. nov.</title>
        <authorList>
            <person name="An D.S."/>
            <person name="Siddiqi M.Z."/>
            <person name="Kim K.H."/>
            <person name="Yu H.S."/>
            <person name="Im W.T."/>
        </authorList>
    </citation>
    <scope>NUCLEOTIDE SEQUENCE [LARGE SCALE GENOMIC DNA]</scope>
    <source>
        <strain evidence="1 2">BR7-21</strain>
    </source>
</reference>
<sequence length="438" mass="48380">MGGFTEAHARRVLWRAGFGGSPSQVRACVRDGRAATLARLLEPDGRRASLHGPAPMKLDPVNVYGHDVLWWLDRMVRTTRPLEEKMVLFWHDHFATRDQDTPLMLRQNAMFRRHALGGFGALLADVLVDPAMGGFLNIIGSDKGEPNENFARELMELFTLGEGEGYTETDVREAARALTGYVEGDTVGGVLTSVRFDRDRHDTGVKRIFGHSGRLGPQDVLRLCVAHRAHAPLIVRKLWSFFVDEPLDRATRLRLQRLYVGSGHKVKPLVGAILAHPALYAHLEAPTMVKAPVVAVAGMLRASGTPVATEDWTWVLAGMGQQLFSPPSVAGWDWGPAWMSSNAMRMRIVAANVLLQSPGLEVADKSTPVDLSPTEQLERAQAALGHPWASRRMREGLLSLARGYRAMAGQDWQRQVAADMTQRAMRHLLLSAPDAQLH</sequence>
<dbReference type="OrthoDB" id="9772295at2"/>
<dbReference type="AlphaFoldDB" id="A0A5B8U210"/>
<evidence type="ECO:0000313" key="2">
    <source>
        <dbReference type="Proteomes" id="UP000321805"/>
    </source>
</evidence>
<dbReference type="Proteomes" id="UP000321805">
    <property type="component" value="Chromosome"/>
</dbReference>
<protein>
    <submittedName>
        <fullName evidence="1">DUF1800 domain-containing protein</fullName>
    </submittedName>
</protein>
<keyword evidence="2" id="KW-1185">Reference proteome</keyword>
<dbReference type="InterPro" id="IPR014917">
    <property type="entry name" value="DUF1800"/>
</dbReference>
<evidence type="ECO:0000313" key="1">
    <source>
        <dbReference type="EMBL" id="QEC47089.1"/>
    </source>
</evidence>
<dbReference type="EMBL" id="CP042430">
    <property type="protein sequence ID" value="QEC47089.1"/>
    <property type="molecule type" value="Genomic_DNA"/>
</dbReference>
<organism evidence="1 2">
    <name type="scientific">Baekduia soli</name>
    <dbReference type="NCBI Taxonomy" id="496014"/>
    <lineage>
        <taxon>Bacteria</taxon>
        <taxon>Bacillati</taxon>
        <taxon>Actinomycetota</taxon>
        <taxon>Thermoleophilia</taxon>
        <taxon>Solirubrobacterales</taxon>
        <taxon>Baekduiaceae</taxon>
        <taxon>Baekduia</taxon>
    </lineage>
</organism>
<dbReference type="KEGG" id="bsol:FSW04_05465"/>
<name>A0A5B8U210_9ACTN</name>
<accession>A0A5B8U210</accession>
<gene>
    <name evidence="1" type="ORF">FSW04_05465</name>
</gene>
<dbReference type="Pfam" id="PF08811">
    <property type="entry name" value="DUF1800"/>
    <property type="match status" value="1"/>
</dbReference>
<proteinExistence type="predicted"/>